<dbReference type="GeneID" id="54409326"/>
<dbReference type="RefSeq" id="XP_033520333.1">
    <property type="nucleotide sequence ID" value="XM_033668894.1"/>
</dbReference>
<gene>
    <name evidence="1" type="ORF">P153DRAFT_369931</name>
</gene>
<dbReference type="PANTHER" id="PTHR34561">
    <property type="entry name" value="NADH DEHYDROGENASE [UBIQUINONE] 1 ALPHA SUBCOMPLEX ASSEMBLY FACTOR 8"/>
    <property type="match status" value="1"/>
</dbReference>
<accession>A0A6A6A5R1</accession>
<name>A0A6A6A5R1_9PLEO</name>
<dbReference type="Proteomes" id="UP000799771">
    <property type="component" value="Unassembled WGS sequence"/>
</dbReference>
<proteinExistence type="predicted"/>
<dbReference type="EMBL" id="ML977515">
    <property type="protein sequence ID" value="KAF2125941.1"/>
    <property type="molecule type" value="Genomic_DNA"/>
</dbReference>
<dbReference type="Gene3D" id="1.10.287.2900">
    <property type="match status" value="1"/>
</dbReference>
<organism evidence="1 2">
    <name type="scientific">Dothidotthia symphoricarpi CBS 119687</name>
    <dbReference type="NCBI Taxonomy" id="1392245"/>
    <lineage>
        <taxon>Eukaryota</taxon>
        <taxon>Fungi</taxon>
        <taxon>Dikarya</taxon>
        <taxon>Ascomycota</taxon>
        <taxon>Pezizomycotina</taxon>
        <taxon>Dothideomycetes</taxon>
        <taxon>Pleosporomycetidae</taxon>
        <taxon>Pleosporales</taxon>
        <taxon>Dothidotthiaceae</taxon>
        <taxon>Dothidotthia</taxon>
    </lineage>
</organism>
<dbReference type="GO" id="GO:0032981">
    <property type="term" value="P:mitochondrial respiratory chain complex I assembly"/>
    <property type="evidence" value="ECO:0007669"/>
    <property type="project" value="InterPro"/>
</dbReference>
<evidence type="ECO:0000313" key="1">
    <source>
        <dbReference type="EMBL" id="KAF2125941.1"/>
    </source>
</evidence>
<dbReference type="GO" id="GO:0005739">
    <property type="term" value="C:mitochondrion"/>
    <property type="evidence" value="ECO:0007669"/>
    <property type="project" value="InterPro"/>
</dbReference>
<dbReference type="PANTHER" id="PTHR34561:SF1">
    <property type="entry name" value="NADH DEHYDROGENASE [UBIQUINONE] 1 ALPHA SUBCOMPLEX ASSEMBLY FACTOR 8"/>
    <property type="match status" value="1"/>
</dbReference>
<dbReference type="OrthoDB" id="3821113at2759"/>
<protein>
    <submittedName>
        <fullName evidence="1">Uncharacterized protein</fullName>
    </submittedName>
</protein>
<evidence type="ECO:0000313" key="2">
    <source>
        <dbReference type="Proteomes" id="UP000799771"/>
    </source>
</evidence>
<sequence>MPPRTRPIDALASAAAKCSKESTVYGKCIFTDYNNVTKDKCAAEFMKLKSCYLAAYKKR</sequence>
<dbReference type="AlphaFoldDB" id="A0A6A6A5R1"/>
<dbReference type="InterPro" id="IPR034595">
    <property type="entry name" value="NDUFAF8"/>
</dbReference>
<reference evidence="1" key="1">
    <citation type="journal article" date="2020" name="Stud. Mycol.">
        <title>101 Dothideomycetes genomes: a test case for predicting lifestyles and emergence of pathogens.</title>
        <authorList>
            <person name="Haridas S."/>
            <person name="Albert R."/>
            <person name="Binder M."/>
            <person name="Bloem J."/>
            <person name="Labutti K."/>
            <person name="Salamov A."/>
            <person name="Andreopoulos B."/>
            <person name="Baker S."/>
            <person name="Barry K."/>
            <person name="Bills G."/>
            <person name="Bluhm B."/>
            <person name="Cannon C."/>
            <person name="Castanera R."/>
            <person name="Culley D."/>
            <person name="Daum C."/>
            <person name="Ezra D."/>
            <person name="Gonzalez J."/>
            <person name="Henrissat B."/>
            <person name="Kuo A."/>
            <person name="Liang C."/>
            <person name="Lipzen A."/>
            <person name="Lutzoni F."/>
            <person name="Magnuson J."/>
            <person name="Mondo S."/>
            <person name="Nolan M."/>
            <person name="Ohm R."/>
            <person name="Pangilinan J."/>
            <person name="Park H.-J."/>
            <person name="Ramirez L."/>
            <person name="Alfaro M."/>
            <person name="Sun H."/>
            <person name="Tritt A."/>
            <person name="Yoshinaga Y."/>
            <person name="Zwiers L.-H."/>
            <person name="Turgeon B."/>
            <person name="Goodwin S."/>
            <person name="Spatafora J."/>
            <person name="Crous P."/>
            <person name="Grigoriev I."/>
        </authorList>
    </citation>
    <scope>NUCLEOTIDE SEQUENCE</scope>
    <source>
        <strain evidence="1">CBS 119687</strain>
    </source>
</reference>
<keyword evidence="2" id="KW-1185">Reference proteome</keyword>